<evidence type="ECO:0000259" key="2">
    <source>
        <dbReference type="Pfam" id="PF20157"/>
    </source>
</evidence>
<gene>
    <name evidence="3" type="ORF">B9R14_01440</name>
</gene>
<comment type="caution">
    <text evidence="3">The sequence shown here is derived from an EMBL/GenBank/DDBJ whole genome shotgun (WGS) entry which is preliminary data.</text>
</comment>
<evidence type="ECO:0000313" key="3">
    <source>
        <dbReference type="EMBL" id="PQQ65560.1"/>
    </source>
</evidence>
<dbReference type="InterPro" id="IPR002826">
    <property type="entry name" value="MptE-like"/>
</dbReference>
<feature type="domain" description="6-hydroxymethylpterin diphosphokinase MptE-like" evidence="1">
    <location>
        <begin position="205"/>
        <end position="378"/>
    </location>
</feature>
<name>A0A2S8R6Y4_9FIRM</name>
<accession>A0A2S8R6Y4</accession>
<dbReference type="Pfam" id="PF20157">
    <property type="entry name" value="Maf_flag10_N"/>
    <property type="match status" value="1"/>
</dbReference>
<evidence type="ECO:0008006" key="5">
    <source>
        <dbReference type="Google" id="ProtNLM"/>
    </source>
</evidence>
<sequence length="622" mass="71987">MDNQLLKNNIKILKMYGYDEELTKYPVLDIEKNREGYDNIHYQTEDGKKIYIYSKYSIEREWQMIEKNIDIEGRDAFYIVYGLGLGHHIKKLKSKISGRSIICIIEKNMDIISTYMHTQDLSEIIDKNVFLSFGNDEEIITQINKKIFAINTMTLLGNITNIILPSYYTIYGDWIKTMQNRILDVVRHAYFILGNDMEDTIIGIKNNLENINVLLESPSIKEFINSYVDVPLFIVSAGPSLDKNVCELKKAQGKSLIIATDAALSTLKKNGITPDGVVSIERILMTYEKFYKDKEIDSKTVFIGPPVVRPEIFETLKNNKKLICLRQGEKINEWLNDIVGNDRTLHMGSSCAHIAFSFGRYIGANPIVFVGQDLAYTKEGITHSNDVEVKDKIDIEKDKNIAFVKGIDGDFLPTSKAFKQFLTWFELEIAKDKENREYIDATEGGAYIRGTKLMPLKETIEKYCKDTVIHLYDKVSVCERNEEKFNKIVEEVKKLIEVFEEIKKESEMHILRLNKLQTKRIRDKKEFSLKDKEKIFKVINQAKTVENLVIKNDFARNLFQAPLVTATTMIRMLGNTINEENIKKNVIIQRKMVESFYVGCYSLIEVLTDIFQKMEKKQEVRV</sequence>
<protein>
    <recommendedName>
        <fullName evidence="5">DUF115 domain-containing protein</fullName>
    </recommendedName>
</protein>
<reference evidence="3 4" key="1">
    <citation type="journal article" date="2018" name="Syst. Appl. Microbiol.">
        <title>Characterization and high-quality draft genome sequence of Herbivorax saccincola A7, an anaerobic, alkaliphilic, thermophilic, cellulolytic, and xylanolytic bacterium.</title>
        <authorList>
            <person name="Aikawa S."/>
            <person name="Baramee S."/>
            <person name="Sermsathanaswadi J."/>
            <person name="Thianheng P."/>
            <person name="Tachaapaikoon C."/>
            <person name="Shikata A."/>
            <person name="Waeonukul R."/>
            <person name="Pason P."/>
            <person name="Ratanakhanokchai K."/>
            <person name="Kosugi A."/>
        </authorList>
    </citation>
    <scope>NUCLEOTIDE SEQUENCE [LARGE SCALE GENOMIC DNA]</scope>
    <source>
        <strain evidence="3 4">A7</strain>
    </source>
</reference>
<evidence type="ECO:0000259" key="1">
    <source>
        <dbReference type="Pfam" id="PF01973"/>
    </source>
</evidence>
<dbReference type="Proteomes" id="UP000239720">
    <property type="component" value="Unassembled WGS sequence"/>
</dbReference>
<proteinExistence type="predicted"/>
<dbReference type="EMBL" id="NEMB01000003">
    <property type="protein sequence ID" value="PQQ65560.1"/>
    <property type="molecule type" value="Genomic_DNA"/>
</dbReference>
<evidence type="ECO:0000313" key="4">
    <source>
        <dbReference type="Proteomes" id="UP000239720"/>
    </source>
</evidence>
<dbReference type="RefSeq" id="WP_105367452.1">
    <property type="nucleotide sequence ID" value="NZ_NEMB01000003.1"/>
</dbReference>
<dbReference type="InterPro" id="IPR045376">
    <property type="entry name" value="Maf_N"/>
</dbReference>
<dbReference type="Pfam" id="PF01973">
    <property type="entry name" value="MptE-like"/>
    <property type="match status" value="1"/>
</dbReference>
<dbReference type="PANTHER" id="PTHR41786">
    <property type="entry name" value="MOTILITY ACCESSORY FACTOR MAF"/>
    <property type="match status" value="1"/>
</dbReference>
<dbReference type="OrthoDB" id="5291305at2"/>
<dbReference type="PANTHER" id="PTHR41786:SF1">
    <property type="entry name" value="6-HYDROXYMETHYLPTERIN DIPHOSPHOKINASE MPTE-LIKE DOMAIN-CONTAINING PROTEIN"/>
    <property type="match status" value="1"/>
</dbReference>
<dbReference type="AlphaFoldDB" id="A0A2S8R6Y4"/>
<organism evidence="3 4">
    <name type="scientific">Acetivibrio saccincola</name>
    <dbReference type="NCBI Taxonomy" id="1677857"/>
    <lineage>
        <taxon>Bacteria</taxon>
        <taxon>Bacillati</taxon>
        <taxon>Bacillota</taxon>
        <taxon>Clostridia</taxon>
        <taxon>Eubacteriales</taxon>
        <taxon>Oscillospiraceae</taxon>
        <taxon>Acetivibrio</taxon>
    </lineage>
</organism>
<feature type="domain" description="Glycosyltransferase Maf N-terminal" evidence="2">
    <location>
        <begin position="18"/>
        <end position="127"/>
    </location>
</feature>